<dbReference type="PANTHER" id="PTHR34846">
    <property type="entry name" value="4-CARBOXYMUCONOLACTONE DECARBOXYLASE FAMILY PROTEIN (AFU_ORTHOLOGUE AFUA_6G11590)"/>
    <property type="match status" value="1"/>
</dbReference>
<dbReference type="NCBIfam" id="TIGR00778">
    <property type="entry name" value="ahpD_dom"/>
    <property type="match status" value="1"/>
</dbReference>
<proteinExistence type="predicted"/>
<dbReference type="InterPro" id="IPR029032">
    <property type="entry name" value="AhpD-like"/>
</dbReference>
<evidence type="ECO:0000313" key="3">
    <source>
        <dbReference type="Proteomes" id="UP001596012"/>
    </source>
</evidence>
<feature type="domain" description="Carboxymuconolactone decarboxylase-like" evidence="1">
    <location>
        <begin position="17"/>
        <end position="102"/>
    </location>
</feature>
<name>A0ABV8YYP7_9ACTN</name>
<dbReference type="EMBL" id="JBHSFG010000063">
    <property type="protein sequence ID" value="MFC4469712.1"/>
    <property type="molecule type" value="Genomic_DNA"/>
</dbReference>
<comment type="caution">
    <text evidence="2">The sequence shown here is derived from an EMBL/GenBank/DDBJ whole genome shotgun (WGS) entry which is preliminary data.</text>
</comment>
<evidence type="ECO:0000259" key="1">
    <source>
        <dbReference type="Pfam" id="PF02627"/>
    </source>
</evidence>
<evidence type="ECO:0000313" key="2">
    <source>
        <dbReference type="EMBL" id="MFC4469712.1"/>
    </source>
</evidence>
<dbReference type="RefSeq" id="WP_386349163.1">
    <property type="nucleotide sequence ID" value="NZ_JBHSFG010000063.1"/>
</dbReference>
<dbReference type="Pfam" id="PF02627">
    <property type="entry name" value="CMD"/>
    <property type="match status" value="1"/>
</dbReference>
<reference evidence="3" key="1">
    <citation type="journal article" date="2019" name="Int. J. Syst. Evol. Microbiol.">
        <title>The Global Catalogue of Microorganisms (GCM) 10K type strain sequencing project: providing services to taxonomists for standard genome sequencing and annotation.</title>
        <authorList>
            <consortium name="The Broad Institute Genomics Platform"/>
            <consortium name="The Broad Institute Genome Sequencing Center for Infectious Disease"/>
            <person name="Wu L."/>
            <person name="Ma J."/>
        </authorList>
    </citation>
    <scope>NUCLEOTIDE SEQUENCE [LARGE SCALE GENOMIC DNA]</scope>
    <source>
        <strain evidence="3">DT43</strain>
    </source>
</reference>
<dbReference type="SUPFAM" id="SSF69118">
    <property type="entry name" value="AhpD-like"/>
    <property type="match status" value="1"/>
</dbReference>
<accession>A0ABV8YYP7</accession>
<sequence>MSHSDAITRVSLKRITPDVSAAMGALHGAAVSAARDAKIEPELLELLRIRASQINGCAFCLDMHTKDARAQGETEQRIYALSAWRETPFFTERERAALALTEAVTLVHDGRVPDAVYAEAAEVFEEEQIAALIWAATVINAYNRIAIAQRMAPGAYEPKQKTN</sequence>
<protein>
    <submittedName>
        <fullName evidence="2">Carboxymuconolactone decarboxylase family protein</fullName>
    </submittedName>
</protein>
<gene>
    <name evidence="2" type="ORF">ACFPH6_35315</name>
</gene>
<keyword evidence="3" id="KW-1185">Reference proteome</keyword>
<dbReference type="Gene3D" id="1.20.1290.10">
    <property type="entry name" value="AhpD-like"/>
    <property type="match status" value="1"/>
</dbReference>
<organism evidence="2 3">
    <name type="scientific">Streptomyces xiangluensis</name>
    <dbReference type="NCBI Taxonomy" id="2665720"/>
    <lineage>
        <taxon>Bacteria</taxon>
        <taxon>Bacillati</taxon>
        <taxon>Actinomycetota</taxon>
        <taxon>Actinomycetes</taxon>
        <taxon>Kitasatosporales</taxon>
        <taxon>Streptomycetaceae</taxon>
        <taxon>Streptomyces</taxon>
    </lineage>
</organism>
<dbReference type="PANTHER" id="PTHR34846:SF10">
    <property type="entry name" value="CYTOPLASMIC PROTEIN"/>
    <property type="match status" value="1"/>
</dbReference>
<dbReference type="InterPro" id="IPR004675">
    <property type="entry name" value="AhpD_core"/>
</dbReference>
<dbReference type="InterPro" id="IPR003779">
    <property type="entry name" value="CMD-like"/>
</dbReference>
<dbReference type="Proteomes" id="UP001596012">
    <property type="component" value="Unassembled WGS sequence"/>
</dbReference>